<feature type="region of interest" description="Disordered" evidence="1">
    <location>
        <begin position="1"/>
        <end position="22"/>
    </location>
</feature>
<sequence length="96" mass="10700">MCHPSNGSTRTTNTWGFSSVHEKQTERRQLLMESFLAYPRGKEESKNLKGRGKKELDKTLGYLGVVNAVTPEDVPLRGEEFADLHLLLEASVPAEA</sequence>
<name>A0A4Y2NSX2_ARAVE</name>
<evidence type="ECO:0000313" key="2">
    <source>
        <dbReference type="EMBL" id="GBN41943.1"/>
    </source>
</evidence>
<organism evidence="2 3">
    <name type="scientific">Araneus ventricosus</name>
    <name type="common">Orbweaver spider</name>
    <name type="synonym">Epeira ventricosa</name>
    <dbReference type="NCBI Taxonomy" id="182803"/>
    <lineage>
        <taxon>Eukaryota</taxon>
        <taxon>Metazoa</taxon>
        <taxon>Ecdysozoa</taxon>
        <taxon>Arthropoda</taxon>
        <taxon>Chelicerata</taxon>
        <taxon>Arachnida</taxon>
        <taxon>Araneae</taxon>
        <taxon>Araneomorphae</taxon>
        <taxon>Entelegynae</taxon>
        <taxon>Araneoidea</taxon>
        <taxon>Araneidae</taxon>
        <taxon>Araneus</taxon>
    </lineage>
</organism>
<feature type="compositionally biased region" description="Polar residues" evidence="1">
    <location>
        <begin position="1"/>
        <end position="17"/>
    </location>
</feature>
<proteinExistence type="predicted"/>
<gene>
    <name evidence="2" type="ORF">AVEN_200038_1</name>
</gene>
<keyword evidence="3" id="KW-1185">Reference proteome</keyword>
<accession>A0A4Y2NSX2</accession>
<reference evidence="2 3" key="1">
    <citation type="journal article" date="2019" name="Sci. Rep.">
        <title>Orb-weaving spider Araneus ventricosus genome elucidates the spidroin gene catalogue.</title>
        <authorList>
            <person name="Kono N."/>
            <person name="Nakamura H."/>
            <person name="Ohtoshi R."/>
            <person name="Moran D.A.P."/>
            <person name="Shinohara A."/>
            <person name="Yoshida Y."/>
            <person name="Fujiwara M."/>
            <person name="Mori M."/>
            <person name="Tomita M."/>
            <person name="Arakawa K."/>
        </authorList>
    </citation>
    <scope>NUCLEOTIDE SEQUENCE [LARGE SCALE GENOMIC DNA]</scope>
</reference>
<dbReference type="EMBL" id="BGPR01129380">
    <property type="protein sequence ID" value="GBN41943.1"/>
    <property type="molecule type" value="Genomic_DNA"/>
</dbReference>
<comment type="caution">
    <text evidence="2">The sequence shown here is derived from an EMBL/GenBank/DDBJ whole genome shotgun (WGS) entry which is preliminary data.</text>
</comment>
<evidence type="ECO:0000313" key="3">
    <source>
        <dbReference type="Proteomes" id="UP000499080"/>
    </source>
</evidence>
<dbReference type="Proteomes" id="UP000499080">
    <property type="component" value="Unassembled WGS sequence"/>
</dbReference>
<dbReference type="AlphaFoldDB" id="A0A4Y2NSX2"/>
<protein>
    <submittedName>
        <fullName evidence="2">Uncharacterized protein</fullName>
    </submittedName>
</protein>
<evidence type="ECO:0000256" key="1">
    <source>
        <dbReference type="SAM" id="MobiDB-lite"/>
    </source>
</evidence>